<evidence type="ECO:0000313" key="2">
    <source>
        <dbReference type="Proteomes" id="UP000070501"/>
    </source>
</evidence>
<proteinExistence type="predicted"/>
<dbReference type="InParanoid" id="A0A136JHE8"/>
<reference evidence="2" key="1">
    <citation type="submission" date="2016-02" db="EMBL/GenBank/DDBJ databases">
        <title>Draft genome sequence of Microdochium bolleyi, a fungal endophyte of beachgrass.</title>
        <authorList>
            <consortium name="DOE Joint Genome Institute"/>
            <person name="David A.S."/>
            <person name="May G."/>
            <person name="Haridas S."/>
            <person name="Lim J."/>
            <person name="Wang M."/>
            <person name="Labutti K."/>
            <person name="Lipzen A."/>
            <person name="Barry K."/>
            <person name="Grigoriev I.V."/>
        </authorList>
    </citation>
    <scope>NUCLEOTIDE SEQUENCE [LARGE SCALE GENOMIC DNA]</scope>
    <source>
        <strain evidence="2">J235TASD1</strain>
    </source>
</reference>
<sequence>MGQATGFHLEHGHIPNRRVQLLEPTGVIFRSSKAPKGLFAQNAEIRVHKCPTVEAPSWLYLEFYVHDPWPGDFATFHVIVQAASGVPNPCGFVETPSFNNSAGSAAAVDTVRRWLNNCETNHDNCRTSNEVPLPTRVLDVGGPDPSVVALFSTQGAAGLYVCLSYCWGTIPFTKTTQANLGMRWRGTVGTALRRYVKLANFVTDHGYKRFEYATVIRAECTAADAFHYMESFSDRWRWVNSRMEGKYFVIRLVTIDTGSYETFNGIVVETQHGGLVRYDDEDLVMV</sequence>
<dbReference type="OrthoDB" id="5125733at2759"/>
<evidence type="ECO:0000313" key="1">
    <source>
        <dbReference type="EMBL" id="KXJ96587.1"/>
    </source>
</evidence>
<dbReference type="EMBL" id="KQ964245">
    <property type="protein sequence ID" value="KXJ96587.1"/>
    <property type="molecule type" value="Genomic_DNA"/>
</dbReference>
<dbReference type="STRING" id="196109.A0A136JHE8"/>
<protein>
    <submittedName>
        <fullName evidence="1">Uncharacterized protein</fullName>
    </submittedName>
</protein>
<keyword evidence="2" id="KW-1185">Reference proteome</keyword>
<organism evidence="1 2">
    <name type="scientific">Microdochium bolleyi</name>
    <dbReference type="NCBI Taxonomy" id="196109"/>
    <lineage>
        <taxon>Eukaryota</taxon>
        <taxon>Fungi</taxon>
        <taxon>Dikarya</taxon>
        <taxon>Ascomycota</taxon>
        <taxon>Pezizomycotina</taxon>
        <taxon>Sordariomycetes</taxon>
        <taxon>Xylariomycetidae</taxon>
        <taxon>Xylariales</taxon>
        <taxon>Microdochiaceae</taxon>
        <taxon>Microdochium</taxon>
    </lineage>
</organism>
<name>A0A136JHE8_9PEZI</name>
<dbReference type="AlphaFoldDB" id="A0A136JHE8"/>
<accession>A0A136JHE8</accession>
<dbReference type="PANTHER" id="PTHR33112:SF16">
    <property type="entry name" value="HETEROKARYON INCOMPATIBILITY DOMAIN-CONTAINING PROTEIN"/>
    <property type="match status" value="1"/>
</dbReference>
<dbReference type="Proteomes" id="UP000070501">
    <property type="component" value="Unassembled WGS sequence"/>
</dbReference>
<gene>
    <name evidence="1" type="ORF">Micbo1qcDRAFT_170392</name>
</gene>
<dbReference type="PANTHER" id="PTHR33112">
    <property type="entry name" value="DOMAIN PROTEIN, PUTATIVE-RELATED"/>
    <property type="match status" value="1"/>
</dbReference>